<dbReference type="InterPro" id="IPR036890">
    <property type="entry name" value="HATPase_C_sf"/>
</dbReference>
<protein>
    <recommendedName>
        <fullName evidence="2">Signal transduction histidine kinase internal region domain-containing protein</fullName>
    </recommendedName>
</protein>
<proteinExistence type="predicted"/>
<feature type="transmembrane region" description="Helical" evidence="1">
    <location>
        <begin position="113"/>
        <end position="138"/>
    </location>
</feature>
<accession>A0A917J1M8</accession>
<dbReference type="GO" id="GO:0000155">
    <property type="term" value="F:phosphorelay sensor kinase activity"/>
    <property type="evidence" value="ECO:0007669"/>
    <property type="project" value="InterPro"/>
</dbReference>
<dbReference type="PANTHER" id="PTHR34220">
    <property type="entry name" value="SENSOR HISTIDINE KINASE YPDA"/>
    <property type="match status" value="1"/>
</dbReference>
<sequence length="339" mass="38771">MKKKVRLLLSGLIALYYLIHIAYDLPNLVNGHPGFKWIPLTVGGLIIRILDLACAFLFAFWPFRVLLKGYPARRIGKILLLIALGVVLLGIVHIGIIRLAWRMEGYTFRLRTYFLNNLFFLGVYLFYGVVFYFTGYAYDKEVEQKELLLQNRQSELSFLRSQVNPHFLFNSLNNIYSLVYENHPGALPAIAGLSQLMRYMLYEGNDRVPLQKELDYIQQYIALQGIRFDHPIVTQVHVSGETDQVVIPALLLIAFVENAFKHGDFTGGSEGMVITVYSSIQKLQFYCRNRKGQGEKDAGGGIGLKNVKRRLELLYPGKHLLEIEDKPESFTIHLELTHG</sequence>
<organism evidence="3 4">
    <name type="scientific">Filimonas zeae</name>
    <dbReference type="NCBI Taxonomy" id="1737353"/>
    <lineage>
        <taxon>Bacteria</taxon>
        <taxon>Pseudomonadati</taxon>
        <taxon>Bacteroidota</taxon>
        <taxon>Chitinophagia</taxon>
        <taxon>Chitinophagales</taxon>
        <taxon>Chitinophagaceae</taxon>
        <taxon>Filimonas</taxon>
    </lineage>
</organism>
<dbReference type="Pfam" id="PF06580">
    <property type="entry name" value="His_kinase"/>
    <property type="match status" value="1"/>
</dbReference>
<evidence type="ECO:0000259" key="2">
    <source>
        <dbReference type="Pfam" id="PF06580"/>
    </source>
</evidence>
<feature type="domain" description="Signal transduction histidine kinase internal region" evidence="2">
    <location>
        <begin position="155"/>
        <end position="230"/>
    </location>
</feature>
<name>A0A917J1M8_9BACT</name>
<keyword evidence="1" id="KW-1133">Transmembrane helix</keyword>
<dbReference type="InterPro" id="IPR010559">
    <property type="entry name" value="Sig_transdc_His_kin_internal"/>
</dbReference>
<feature type="transmembrane region" description="Helical" evidence="1">
    <location>
        <begin position="78"/>
        <end position="101"/>
    </location>
</feature>
<keyword evidence="4" id="KW-1185">Reference proteome</keyword>
<dbReference type="EMBL" id="BMIB01000003">
    <property type="protein sequence ID" value="GGH70011.1"/>
    <property type="molecule type" value="Genomic_DNA"/>
</dbReference>
<dbReference type="AlphaFoldDB" id="A0A917J1M8"/>
<reference evidence="3" key="2">
    <citation type="submission" date="2020-09" db="EMBL/GenBank/DDBJ databases">
        <authorList>
            <person name="Sun Q."/>
            <person name="Zhou Y."/>
        </authorList>
    </citation>
    <scope>NUCLEOTIDE SEQUENCE</scope>
    <source>
        <strain evidence="3">CGMCC 1.15290</strain>
    </source>
</reference>
<feature type="transmembrane region" description="Helical" evidence="1">
    <location>
        <begin position="7"/>
        <end position="25"/>
    </location>
</feature>
<keyword evidence="1" id="KW-0472">Membrane</keyword>
<gene>
    <name evidence="3" type="ORF">GCM10011379_27870</name>
</gene>
<dbReference type="PANTHER" id="PTHR34220:SF7">
    <property type="entry name" value="SENSOR HISTIDINE KINASE YPDA"/>
    <property type="match status" value="1"/>
</dbReference>
<reference evidence="3" key="1">
    <citation type="journal article" date="2014" name="Int. J. Syst. Evol. Microbiol.">
        <title>Complete genome sequence of Corynebacterium casei LMG S-19264T (=DSM 44701T), isolated from a smear-ripened cheese.</title>
        <authorList>
            <consortium name="US DOE Joint Genome Institute (JGI-PGF)"/>
            <person name="Walter F."/>
            <person name="Albersmeier A."/>
            <person name="Kalinowski J."/>
            <person name="Ruckert C."/>
        </authorList>
    </citation>
    <scope>NUCLEOTIDE SEQUENCE</scope>
    <source>
        <strain evidence="3">CGMCC 1.15290</strain>
    </source>
</reference>
<evidence type="ECO:0000313" key="4">
    <source>
        <dbReference type="Proteomes" id="UP000627292"/>
    </source>
</evidence>
<feature type="transmembrane region" description="Helical" evidence="1">
    <location>
        <begin position="45"/>
        <end position="66"/>
    </location>
</feature>
<evidence type="ECO:0000313" key="3">
    <source>
        <dbReference type="EMBL" id="GGH70011.1"/>
    </source>
</evidence>
<keyword evidence="1" id="KW-0812">Transmembrane</keyword>
<evidence type="ECO:0000256" key="1">
    <source>
        <dbReference type="SAM" id="Phobius"/>
    </source>
</evidence>
<dbReference type="Proteomes" id="UP000627292">
    <property type="component" value="Unassembled WGS sequence"/>
</dbReference>
<dbReference type="GO" id="GO:0016020">
    <property type="term" value="C:membrane"/>
    <property type="evidence" value="ECO:0007669"/>
    <property type="project" value="InterPro"/>
</dbReference>
<comment type="caution">
    <text evidence="3">The sequence shown here is derived from an EMBL/GenBank/DDBJ whole genome shotgun (WGS) entry which is preliminary data.</text>
</comment>
<dbReference type="InterPro" id="IPR050640">
    <property type="entry name" value="Bact_2-comp_sensor_kinase"/>
</dbReference>
<dbReference type="RefSeq" id="WP_188953226.1">
    <property type="nucleotide sequence ID" value="NZ_BMIB01000003.1"/>
</dbReference>
<dbReference type="Gene3D" id="3.30.565.10">
    <property type="entry name" value="Histidine kinase-like ATPase, C-terminal domain"/>
    <property type="match status" value="1"/>
</dbReference>